<evidence type="ECO:0008006" key="11">
    <source>
        <dbReference type="Google" id="ProtNLM"/>
    </source>
</evidence>
<dbReference type="AlphaFoldDB" id="A0A8T0PXH9"/>
<dbReference type="SUPFAM" id="SSF57429">
    <property type="entry name" value="Crambin-like"/>
    <property type="match status" value="1"/>
</dbReference>
<feature type="signal peptide" evidence="8">
    <location>
        <begin position="1"/>
        <end position="24"/>
    </location>
</feature>
<protein>
    <recommendedName>
        <fullName evidence="11">Acidic protein</fullName>
    </recommendedName>
</protein>
<keyword evidence="6" id="KW-1015">Disulfide bond</keyword>
<evidence type="ECO:0000256" key="5">
    <source>
        <dbReference type="ARBA" id="ARBA00022821"/>
    </source>
</evidence>
<keyword evidence="3" id="KW-0964">Secreted</keyword>
<sequence>MGSKGLKSVIMCVLILGIILEVEGKSCCMSTLARTCYKLCRLNFQPPICAITCDCIIIKHHKCPRAYPYLNLLPNSSAPNATEYCKLGCVSSVCDTMNNAPDVAGKETKINMESCRDACDRFCNGDARFASVAA</sequence>
<evidence type="ECO:0000256" key="1">
    <source>
        <dbReference type="ARBA" id="ARBA00002847"/>
    </source>
</evidence>
<evidence type="ECO:0000256" key="2">
    <source>
        <dbReference type="ARBA" id="ARBA00004613"/>
    </source>
</evidence>
<dbReference type="InterPro" id="IPR036391">
    <property type="entry name" value="Thionin-like_sf"/>
</dbReference>
<evidence type="ECO:0000256" key="8">
    <source>
        <dbReference type="SAM" id="SignalP"/>
    </source>
</evidence>
<evidence type="ECO:0000256" key="3">
    <source>
        <dbReference type="ARBA" id="ARBA00022525"/>
    </source>
</evidence>
<dbReference type="PROSITE" id="PS00271">
    <property type="entry name" value="THIONIN"/>
    <property type="match status" value="1"/>
</dbReference>
<evidence type="ECO:0000313" key="10">
    <source>
        <dbReference type="Proteomes" id="UP000823388"/>
    </source>
</evidence>
<dbReference type="Pfam" id="PF00321">
    <property type="entry name" value="Thionin"/>
    <property type="match status" value="1"/>
</dbReference>
<dbReference type="GO" id="GO:0090729">
    <property type="term" value="F:toxin activity"/>
    <property type="evidence" value="ECO:0007669"/>
    <property type="project" value="UniProtKB-KW"/>
</dbReference>
<evidence type="ECO:0000313" key="9">
    <source>
        <dbReference type="EMBL" id="KAG2566370.1"/>
    </source>
</evidence>
<dbReference type="GO" id="GO:0006952">
    <property type="term" value="P:defense response"/>
    <property type="evidence" value="ECO:0007669"/>
    <property type="project" value="UniProtKB-KW"/>
</dbReference>
<feature type="chain" id="PRO_5035816532" description="Acidic protein" evidence="8">
    <location>
        <begin position="25"/>
        <end position="134"/>
    </location>
</feature>
<dbReference type="Proteomes" id="UP000823388">
    <property type="component" value="Chromosome 7N"/>
</dbReference>
<dbReference type="GO" id="GO:0005576">
    <property type="term" value="C:extracellular region"/>
    <property type="evidence" value="ECO:0007669"/>
    <property type="project" value="UniProtKB-SubCell"/>
</dbReference>
<evidence type="ECO:0000256" key="6">
    <source>
        <dbReference type="ARBA" id="ARBA00023157"/>
    </source>
</evidence>
<comment type="subcellular location">
    <subcellularLocation>
        <location evidence="2">Secreted</location>
    </subcellularLocation>
</comment>
<gene>
    <name evidence="9" type="ORF">PVAP13_7NG195800</name>
</gene>
<dbReference type="PANTHER" id="PTHR33920">
    <property type="entry name" value="THIONIN-2.1-RELATED"/>
    <property type="match status" value="1"/>
</dbReference>
<dbReference type="Gene3D" id="3.30.1350.10">
    <property type="entry name" value="Thionin-like"/>
    <property type="match status" value="1"/>
</dbReference>
<keyword evidence="4" id="KW-0800">Toxin</keyword>
<dbReference type="EMBL" id="CM029050">
    <property type="protein sequence ID" value="KAG2566370.1"/>
    <property type="molecule type" value="Genomic_DNA"/>
</dbReference>
<reference evidence="9" key="1">
    <citation type="submission" date="2020-05" db="EMBL/GenBank/DDBJ databases">
        <title>WGS assembly of Panicum virgatum.</title>
        <authorList>
            <person name="Lovell J.T."/>
            <person name="Jenkins J."/>
            <person name="Shu S."/>
            <person name="Juenger T.E."/>
            <person name="Schmutz J."/>
        </authorList>
    </citation>
    <scope>NUCLEOTIDE SEQUENCE</scope>
    <source>
        <strain evidence="9">AP13</strain>
    </source>
</reference>
<comment type="similarity">
    <text evidence="7">Belongs to the plant thionin (TC 1.C.44) family. 4 C-C subfamily.</text>
</comment>
<proteinExistence type="inferred from homology"/>
<evidence type="ECO:0000256" key="7">
    <source>
        <dbReference type="ARBA" id="ARBA00043965"/>
    </source>
</evidence>
<dbReference type="PANTHER" id="PTHR33920:SF2">
    <property type="entry name" value="THIONIN-2.1-RELATED"/>
    <property type="match status" value="1"/>
</dbReference>
<comment type="function">
    <text evidence="1">Thionins are small plant proteins which are toxic to animal cells. They seem to exert their toxic effect at the level of the cell membrane. Their precise function is not known.</text>
</comment>
<evidence type="ECO:0000256" key="4">
    <source>
        <dbReference type="ARBA" id="ARBA00022656"/>
    </source>
</evidence>
<keyword evidence="8" id="KW-0732">Signal</keyword>
<dbReference type="OrthoDB" id="653285at2759"/>
<keyword evidence="10" id="KW-1185">Reference proteome</keyword>
<keyword evidence="5" id="KW-0611">Plant defense</keyword>
<name>A0A8T0PXH9_PANVG</name>
<dbReference type="PRINTS" id="PR00287">
    <property type="entry name" value="THIONIN"/>
</dbReference>
<dbReference type="InterPro" id="IPR001010">
    <property type="entry name" value="Thionin"/>
</dbReference>
<comment type="caution">
    <text evidence="9">The sequence shown here is derived from an EMBL/GenBank/DDBJ whole genome shotgun (WGS) entry which is preliminary data.</text>
</comment>
<accession>A0A8T0PXH9</accession>
<organism evidence="9 10">
    <name type="scientific">Panicum virgatum</name>
    <name type="common">Blackwell switchgrass</name>
    <dbReference type="NCBI Taxonomy" id="38727"/>
    <lineage>
        <taxon>Eukaryota</taxon>
        <taxon>Viridiplantae</taxon>
        <taxon>Streptophyta</taxon>
        <taxon>Embryophyta</taxon>
        <taxon>Tracheophyta</taxon>
        <taxon>Spermatophyta</taxon>
        <taxon>Magnoliopsida</taxon>
        <taxon>Liliopsida</taxon>
        <taxon>Poales</taxon>
        <taxon>Poaceae</taxon>
        <taxon>PACMAD clade</taxon>
        <taxon>Panicoideae</taxon>
        <taxon>Panicodae</taxon>
        <taxon>Paniceae</taxon>
        <taxon>Panicinae</taxon>
        <taxon>Panicum</taxon>
        <taxon>Panicum sect. Hiantes</taxon>
    </lineage>
</organism>